<dbReference type="InterPro" id="IPR000700">
    <property type="entry name" value="PAS-assoc_C"/>
</dbReference>
<dbReference type="InterPro" id="IPR013656">
    <property type="entry name" value="PAS_4"/>
</dbReference>
<dbReference type="Gene3D" id="1.10.287.130">
    <property type="match status" value="1"/>
</dbReference>
<dbReference type="EMBL" id="AP027151">
    <property type="protein sequence ID" value="BDV41132.1"/>
    <property type="molecule type" value="Genomic_DNA"/>
</dbReference>
<evidence type="ECO:0000256" key="9">
    <source>
        <dbReference type="SAM" id="Coils"/>
    </source>
</evidence>
<evidence type="ECO:0000259" key="11">
    <source>
        <dbReference type="PROSITE" id="PS50109"/>
    </source>
</evidence>
<dbReference type="InterPro" id="IPR004358">
    <property type="entry name" value="Sig_transdc_His_kin-like_C"/>
</dbReference>
<keyword evidence="10" id="KW-0472">Membrane</keyword>
<dbReference type="SUPFAM" id="SSF55874">
    <property type="entry name" value="ATPase domain of HSP90 chaperone/DNA topoisomerase II/histidine kinase"/>
    <property type="match status" value="1"/>
</dbReference>
<evidence type="ECO:0000256" key="5">
    <source>
        <dbReference type="ARBA" id="ARBA00022741"/>
    </source>
</evidence>
<keyword evidence="4" id="KW-0808">Transferase</keyword>
<dbReference type="PANTHER" id="PTHR43065:SF50">
    <property type="entry name" value="HISTIDINE KINASE"/>
    <property type="match status" value="1"/>
</dbReference>
<evidence type="ECO:0000256" key="4">
    <source>
        <dbReference type="ARBA" id="ARBA00022679"/>
    </source>
</evidence>
<dbReference type="InterPro" id="IPR001610">
    <property type="entry name" value="PAC"/>
</dbReference>
<dbReference type="EC" id="2.7.13.3" evidence="2"/>
<evidence type="ECO:0000256" key="8">
    <source>
        <dbReference type="ARBA" id="ARBA00023012"/>
    </source>
</evidence>
<proteinExistence type="predicted"/>
<keyword evidence="5" id="KW-0547">Nucleotide-binding</keyword>
<feature type="domain" description="PAC" evidence="13">
    <location>
        <begin position="153"/>
        <end position="203"/>
    </location>
</feature>
<dbReference type="RefSeq" id="WP_282001079.1">
    <property type="nucleotide sequence ID" value="NZ_AP027151.1"/>
</dbReference>
<dbReference type="Gene3D" id="3.30.450.20">
    <property type="entry name" value="PAS domain"/>
    <property type="match status" value="4"/>
</dbReference>
<keyword evidence="10" id="KW-0812">Transmembrane</keyword>
<feature type="domain" description="PAS" evidence="12">
    <location>
        <begin position="87"/>
        <end position="132"/>
    </location>
</feature>
<comment type="catalytic activity">
    <reaction evidence="1">
        <text>ATP + protein L-histidine = ADP + protein N-phospho-L-histidine.</text>
        <dbReference type="EC" id="2.7.13.3"/>
    </reaction>
</comment>
<keyword evidence="7" id="KW-0067">ATP-binding</keyword>
<evidence type="ECO:0000256" key="2">
    <source>
        <dbReference type="ARBA" id="ARBA00012438"/>
    </source>
</evidence>
<keyword evidence="15" id="KW-1185">Reference proteome</keyword>
<name>A0ABM8EFG5_9BACT</name>
<dbReference type="InterPro" id="IPR003594">
    <property type="entry name" value="HATPase_dom"/>
</dbReference>
<dbReference type="InterPro" id="IPR000014">
    <property type="entry name" value="PAS"/>
</dbReference>
<keyword evidence="8" id="KW-0902">Two-component regulatory system</keyword>
<dbReference type="NCBIfam" id="TIGR00229">
    <property type="entry name" value="sensory_box"/>
    <property type="match status" value="3"/>
</dbReference>
<dbReference type="Gene3D" id="3.30.565.10">
    <property type="entry name" value="Histidine kinase-like ATPase, C-terminal domain"/>
    <property type="match status" value="1"/>
</dbReference>
<reference evidence="14 15" key="1">
    <citation type="submission" date="2022-12" db="EMBL/GenBank/DDBJ databases">
        <title>Polyphasic characterization of Geotalea uranireducens NIT-SL11 newly isolated from a complex of sewage sludge and microbially reduced graphene oxide.</title>
        <authorList>
            <person name="Xie L."/>
            <person name="Yoshida N."/>
            <person name="Meng L."/>
        </authorList>
    </citation>
    <scope>NUCLEOTIDE SEQUENCE [LARGE SCALE GENOMIC DNA]</scope>
    <source>
        <strain evidence="14 15">NIT-SL11</strain>
    </source>
</reference>
<sequence length="892" mass="98970">MSGNARRPPRLLRPLSLFFVTLLIVFGIETVVMFLISVILPGSDTPLKNFADSCLLVLFSAPFVWRLVVRPLRAAALSEVTRAQAPLEHIIDAVICFDTTGAITSVNAAAGKLFGYPDPEILGQQINRLIPDLADRRELPTHTGNQAAPNFRLDTETTGRHRDGHLFPAEIYLSTIRVANRLSFVAIVHDIGERKDMEQALARQRDLSLRLVQYCAVPCFVLAPDHTVLVWNKACEELTGIKAATMLGTSDHWQAFYPQQRPTLADLVISDDRQDITHLYEKHARSPFVEGGLQGEGWYHNVGSKERYLFFDAGPVRNDNGELLAVIETLEDITDRKMTEEALRTSEDKFNRAFHASPDGIAISRKADGVIIDVNEAFTTILGYARDEVLGRSAGEIGLWVNSDERTRMIEQVERVGRVRDLEIRLRAKTGGVRTLLCSVDQLQLNGEACLIIIERDITAQKENERLLLKSKAELTVRHEQLTALFNQVETVKREWERTMDCINDMVILLDRQGKVKRCNRATAEFAGIPYEELLGADWQEAIKLPGISAATLADRGGEIYHEQLNRWFNLTCYPLGDDGAAEESGVVITIHDATETKQASMAVEQAYTELKEAQAQILQREKMASIGQLAAGIAHEINNPTGFIMSNLGTLGKYQERLAAFLEAQSSALAATAAGGEDELAPLRRQLKIDHILADIPSLIAESLDGAERVKKIVQDLKSFSRVDEADCKMANIVDCLESTINIVWNELKYKATLHKEYGELPPLRCYPQQLNQVFMNLLVNASHAIDKQGEITVRTWCEENNACIAIADTGCGIPEAIRSRIFEPFFTTKEVGKGTGLGLSISYDIIKKHGGDISLESEVGRGTTFTIRLPLDGIAKCHAPDQRENSPAGA</sequence>
<dbReference type="Pfam" id="PF08448">
    <property type="entry name" value="PAS_4"/>
    <property type="match status" value="2"/>
</dbReference>
<dbReference type="InterPro" id="IPR035965">
    <property type="entry name" value="PAS-like_dom_sf"/>
</dbReference>
<dbReference type="InterPro" id="IPR005467">
    <property type="entry name" value="His_kinase_dom"/>
</dbReference>
<dbReference type="InterPro" id="IPR003661">
    <property type="entry name" value="HisK_dim/P_dom"/>
</dbReference>
<dbReference type="InterPro" id="IPR036890">
    <property type="entry name" value="HATPase_C_sf"/>
</dbReference>
<dbReference type="Pfam" id="PF13426">
    <property type="entry name" value="PAS_9"/>
    <property type="match status" value="1"/>
</dbReference>
<dbReference type="CDD" id="cd00130">
    <property type="entry name" value="PAS"/>
    <property type="match status" value="4"/>
</dbReference>
<dbReference type="PROSITE" id="PS50109">
    <property type="entry name" value="HIS_KIN"/>
    <property type="match status" value="1"/>
</dbReference>
<protein>
    <recommendedName>
        <fullName evidence="2">histidine kinase</fullName>
        <ecNumber evidence="2">2.7.13.3</ecNumber>
    </recommendedName>
</protein>
<accession>A0ABM8EFG5</accession>
<dbReference type="SMART" id="SM00086">
    <property type="entry name" value="PAC"/>
    <property type="match status" value="3"/>
</dbReference>
<keyword evidence="9" id="KW-0175">Coiled coil</keyword>
<evidence type="ECO:0000256" key="1">
    <source>
        <dbReference type="ARBA" id="ARBA00000085"/>
    </source>
</evidence>
<feature type="domain" description="Histidine kinase" evidence="11">
    <location>
        <begin position="633"/>
        <end position="875"/>
    </location>
</feature>
<evidence type="ECO:0000256" key="10">
    <source>
        <dbReference type="SAM" id="Phobius"/>
    </source>
</evidence>
<dbReference type="SUPFAM" id="SSF55785">
    <property type="entry name" value="PYP-like sensor domain (PAS domain)"/>
    <property type="match status" value="4"/>
</dbReference>
<feature type="transmembrane region" description="Helical" evidence="10">
    <location>
        <begin position="12"/>
        <end position="38"/>
    </location>
</feature>
<keyword evidence="3" id="KW-0597">Phosphoprotein</keyword>
<evidence type="ECO:0000256" key="3">
    <source>
        <dbReference type="ARBA" id="ARBA00022553"/>
    </source>
</evidence>
<keyword evidence="10" id="KW-1133">Transmembrane helix</keyword>
<dbReference type="Pfam" id="PF02518">
    <property type="entry name" value="HATPase_c"/>
    <property type="match status" value="1"/>
</dbReference>
<evidence type="ECO:0000256" key="7">
    <source>
        <dbReference type="ARBA" id="ARBA00022840"/>
    </source>
</evidence>
<dbReference type="PRINTS" id="PR00344">
    <property type="entry name" value="BCTRLSENSOR"/>
</dbReference>
<feature type="coiled-coil region" evidence="9">
    <location>
        <begin position="597"/>
        <end position="624"/>
    </location>
</feature>
<feature type="domain" description="PAS" evidence="12">
    <location>
        <begin position="346"/>
        <end position="416"/>
    </location>
</feature>
<feature type="domain" description="PAS" evidence="12">
    <location>
        <begin position="492"/>
        <end position="536"/>
    </location>
</feature>
<evidence type="ECO:0000259" key="13">
    <source>
        <dbReference type="PROSITE" id="PS50113"/>
    </source>
</evidence>
<evidence type="ECO:0000259" key="12">
    <source>
        <dbReference type="PROSITE" id="PS50112"/>
    </source>
</evidence>
<evidence type="ECO:0000256" key="6">
    <source>
        <dbReference type="ARBA" id="ARBA00022777"/>
    </source>
</evidence>
<dbReference type="CDD" id="cd00082">
    <property type="entry name" value="HisKA"/>
    <property type="match status" value="1"/>
</dbReference>
<dbReference type="PROSITE" id="PS50113">
    <property type="entry name" value="PAC"/>
    <property type="match status" value="2"/>
</dbReference>
<evidence type="ECO:0000313" key="14">
    <source>
        <dbReference type="EMBL" id="BDV41132.1"/>
    </source>
</evidence>
<dbReference type="PANTHER" id="PTHR43065">
    <property type="entry name" value="SENSOR HISTIDINE KINASE"/>
    <property type="match status" value="1"/>
</dbReference>
<organism evidence="14 15">
    <name type="scientific">Geotalea uraniireducens</name>
    <dbReference type="NCBI Taxonomy" id="351604"/>
    <lineage>
        <taxon>Bacteria</taxon>
        <taxon>Pseudomonadati</taxon>
        <taxon>Thermodesulfobacteriota</taxon>
        <taxon>Desulfuromonadia</taxon>
        <taxon>Geobacterales</taxon>
        <taxon>Geobacteraceae</taxon>
        <taxon>Geotalea</taxon>
    </lineage>
</organism>
<dbReference type="InterPro" id="IPR013767">
    <property type="entry name" value="PAS_fold"/>
</dbReference>
<dbReference type="SMART" id="SM00388">
    <property type="entry name" value="HisKA"/>
    <property type="match status" value="1"/>
</dbReference>
<dbReference type="Pfam" id="PF00989">
    <property type="entry name" value="PAS"/>
    <property type="match status" value="1"/>
</dbReference>
<gene>
    <name evidence="14" type="ORF">GURASL_00550</name>
</gene>
<evidence type="ECO:0000313" key="15">
    <source>
        <dbReference type="Proteomes" id="UP001317705"/>
    </source>
</evidence>
<feature type="domain" description="PAC" evidence="13">
    <location>
        <begin position="293"/>
        <end position="345"/>
    </location>
</feature>
<dbReference type="PROSITE" id="PS50112">
    <property type="entry name" value="PAS"/>
    <property type="match status" value="3"/>
</dbReference>
<dbReference type="SMART" id="SM00387">
    <property type="entry name" value="HATPase_c"/>
    <property type="match status" value="1"/>
</dbReference>
<dbReference type="SMART" id="SM00091">
    <property type="entry name" value="PAS"/>
    <property type="match status" value="4"/>
</dbReference>
<keyword evidence="6" id="KW-0418">Kinase</keyword>
<dbReference type="Proteomes" id="UP001317705">
    <property type="component" value="Chromosome"/>
</dbReference>